<evidence type="ECO:0000256" key="1">
    <source>
        <dbReference type="SAM" id="MobiDB-lite"/>
    </source>
</evidence>
<reference evidence="2 3" key="1">
    <citation type="submission" date="2017-09" db="EMBL/GenBank/DDBJ databases">
        <authorList>
            <consortium name="International Durum Wheat Genome Sequencing Consortium (IDWGSC)"/>
            <person name="Milanesi L."/>
        </authorList>
    </citation>
    <scope>NUCLEOTIDE SEQUENCE [LARGE SCALE GENOMIC DNA]</scope>
    <source>
        <strain evidence="3">cv. Svevo</strain>
    </source>
</reference>
<feature type="region of interest" description="Disordered" evidence="1">
    <location>
        <begin position="1"/>
        <end position="34"/>
    </location>
</feature>
<gene>
    <name evidence="2" type="ORF">TRITD_3Av1G239420</name>
</gene>
<dbReference type="Proteomes" id="UP000324705">
    <property type="component" value="Chromosome 3A"/>
</dbReference>
<dbReference type="AlphaFoldDB" id="A0A9R0VSP2"/>
<dbReference type="OMA" id="CTWTAAL"/>
<proteinExistence type="predicted"/>
<keyword evidence="3" id="KW-1185">Reference proteome</keyword>
<name>A0A9R0VSP2_TRITD</name>
<evidence type="ECO:0000313" key="3">
    <source>
        <dbReference type="Proteomes" id="UP000324705"/>
    </source>
</evidence>
<sequence length="100" mass="10762">MPLPSQLSTGAAPVQGVQQRPCRSMTQTRRHGAPTMYGRQAAAALGLPDGRCSGCTWTAALHSSNDVGYGNSSNFHLQLFSISAFLLQRTDEKNGHKDFV</sequence>
<protein>
    <submittedName>
        <fullName evidence="2">Uncharacterized protein</fullName>
    </submittedName>
</protein>
<evidence type="ECO:0000313" key="2">
    <source>
        <dbReference type="EMBL" id="VAH67508.1"/>
    </source>
</evidence>
<dbReference type="EMBL" id="LT934115">
    <property type="protein sequence ID" value="VAH67508.1"/>
    <property type="molecule type" value="Genomic_DNA"/>
</dbReference>
<organism evidence="2 3">
    <name type="scientific">Triticum turgidum subsp. durum</name>
    <name type="common">Durum wheat</name>
    <name type="synonym">Triticum durum</name>
    <dbReference type="NCBI Taxonomy" id="4567"/>
    <lineage>
        <taxon>Eukaryota</taxon>
        <taxon>Viridiplantae</taxon>
        <taxon>Streptophyta</taxon>
        <taxon>Embryophyta</taxon>
        <taxon>Tracheophyta</taxon>
        <taxon>Spermatophyta</taxon>
        <taxon>Magnoliopsida</taxon>
        <taxon>Liliopsida</taxon>
        <taxon>Poales</taxon>
        <taxon>Poaceae</taxon>
        <taxon>BOP clade</taxon>
        <taxon>Pooideae</taxon>
        <taxon>Triticodae</taxon>
        <taxon>Triticeae</taxon>
        <taxon>Triticinae</taxon>
        <taxon>Triticum</taxon>
    </lineage>
</organism>
<dbReference type="Gramene" id="TRITD3Av1G239420.1">
    <property type="protein sequence ID" value="TRITD3Av1G239420.1"/>
    <property type="gene ID" value="TRITD3Av1G239420"/>
</dbReference>
<accession>A0A9R0VSP2</accession>